<dbReference type="GO" id="GO:0043161">
    <property type="term" value="P:proteasome-mediated ubiquitin-dependent protein catabolic process"/>
    <property type="evidence" value="ECO:0007669"/>
    <property type="project" value="TreeGrafter"/>
</dbReference>
<name>A0AAD9IEX5_PROWI</name>
<comment type="caution">
    <text evidence="2">The sequence shown here is derived from an EMBL/GenBank/DDBJ whole genome shotgun (WGS) entry which is preliminary data.</text>
</comment>
<dbReference type="GO" id="GO:0034657">
    <property type="term" value="C:GID complex"/>
    <property type="evidence" value="ECO:0007669"/>
    <property type="project" value="TreeGrafter"/>
</dbReference>
<organism evidence="2 3">
    <name type="scientific">Prototheca wickerhamii</name>
    <dbReference type="NCBI Taxonomy" id="3111"/>
    <lineage>
        <taxon>Eukaryota</taxon>
        <taxon>Viridiplantae</taxon>
        <taxon>Chlorophyta</taxon>
        <taxon>core chlorophytes</taxon>
        <taxon>Trebouxiophyceae</taxon>
        <taxon>Chlorellales</taxon>
        <taxon>Chlorellaceae</taxon>
        <taxon>Prototheca</taxon>
    </lineage>
</organism>
<proteinExistence type="inferred from homology"/>
<dbReference type="GO" id="GO:0045721">
    <property type="term" value="P:negative regulation of gluconeogenesis"/>
    <property type="evidence" value="ECO:0007669"/>
    <property type="project" value="TreeGrafter"/>
</dbReference>
<protein>
    <submittedName>
        <fullName evidence="2">Uncharacterized protein</fullName>
    </submittedName>
</protein>
<dbReference type="Proteomes" id="UP001255856">
    <property type="component" value="Unassembled WGS sequence"/>
</dbReference>
<dbReference type="AlphaFoldDB" id="A0AAD9IEX5"/>
<comment type="similarity">
    <text evidence="1">Belongs to the GID4/VID24 family.</text>
</comment>
<keyword evidence="3" id="KW-1185">Reference proteome</keyword>
<accession>A0AAD9IEX5</accession>
<evidence type="ECO:0000313" key="3">
    <source>
        <dbReference type="Proteomes" id="UP001255856"/>
    </source>
</evidence>
<dbReference type="InterPro" id="IPR018618">
    <property type="entry name" value="GID4/10-like"/>
</dbReference>
<dbReference type="Pfam" id="PF09783">
    <property type="entry name" value="Vac_ImportDeg"/>
    <property type="match status" value="1"/>
</dbReference>
<dbReference type="GO" id="GO:0006623">
    <property type="term" value="P:protein targeting to vacuole"/>
    <property type="evidence" value="ECO:0007669"/>
    <property type="project" value="TreeGrafter"/>
</dbReference>
<reference evidence="2" key="1">
    <citation type="submission" date="2021-01" db="EMBL/GenBank/DDBJ databases">
        <authorList>
            <person name="Eckstrom K.M.E."/>
        </authorList>
    </citation>
    <scope>NUCLEOTIDE SEQUENCE</scope>
    <source>
        <strain evidence="2">UVCC 0001</strain>
    </source>
</reference>
<dbReference type="GO" id="GO:0005773">
    <property type="term" value="C:vacuole"/>
    <property type="evidence" value="ECO:0007669"/>
    <property type="project" value="GOC"/>
</dbReference>
<dbReference type="PANTHER" id="PTHR14534:SF3">
    <property type="entry name" value="GID COMPLEX SUBUNIT 4 HOMOLOG"/>
    <property type="match status" value="1"/>
</dbReference>
<evidence type="ECO:0000313" key="2">
    <source>
        <dbReference type="EMBL" id="KAK2077106.1"/>
    </source>
</evidence>
<dbReference type="PANTHER" id="PTHR14534">
    <property type="entry name" value="VACUOLAR IMPORT AND DEGRADATION PROTEIN 24"/>
    <property type="match status" value="1"/>
</dbReference>
<dbReference type="GO" id="GO:0007039">
    <property type="term" value="P:protein catabolic process in the vacuole"/>
    <property type="evidence" value="ECO:0007669"/>
    <property type="project" value="TreeGrafter"/>
</dbReference>
<evidence type="ECO:0000256" key="1">
    <source>
        <dbReference type="ARBA" id="ARBA00061469"/>
    </source>
</evidence>
<gene>
    <name evidence="2" type="ORF">QBZ16_004740</name>
</gene>
<sequence>MQPGQQGTRSYRAFPARLLSELRNIERTVGLDDVGQPSVMNAGQETPLLWEQELGRLLSSFMGPRRGLREPCAYLKAGRRFKGWQQVRHGPKGEHWIVEVEITDYEPASGRLSGLLEAYSVPESDKPVTTFFEGEVVDNRNHSFLTSDWGAGAETDIRHWSRFKAFQPLRREVMACGGRHGGLARHRHLYMRWKELFFIEGCESRLTIAGFYYLCLDRVSGAIEGLYYDPSCAPDQHLMLQPTEKPAGFGFGFGDVERA</sequence>
<dbReference type="EMBL" id="JASFZW010000007">
    <property type="protein sequence ID" value="KAK2077106.1"/>
    <property type="molecule type" value="Genomic_DNA"/>
</dbReference>